<evidence type="ECO:0000259" key="5">
    <source>
        <dbReference type="PROSITE" id="PS50995"/>
    </source>
</evidence>
<protein>
    <submittedName>
        <fullName evidence="6">DNA-binding transcriptional regulator, MarR family</fullName>
    </submittedName>
</protein>
<name>A0A1H8VJN5_9PSEU</name>
<keyword evidence="2 6" id="KW-0238">DNA-binding</keyword>
<evidence type="ECO:0000256" key="3">
    <source>
        <dbReference type="ARBA" id="ARBA00023163"/>
    </source>
</evidence>
<dbReference type="EMBL" id="FOEF01000004">
    <property type="protein sequence ID" value="SEP15098.1"/>
    <property type="molecule type" value="Genomic_DNA"/>
</dbReference>
<dbReference type="SMART" id="SM00347">
    <property type="entry name" value="HTH_MARR"/>
    <property type="match status" value="1"/>
</dbReference>
<reference evidence="6 7" key="1">
    <citation type="submission" date="2016-10" db="EMBL/GenBank/DDBJ databases">
        <authorList>
            <person name="de Groot N.N."/>
        </authorList>
    </citation>
    <scope>NUCLEOTIDE SEQUENCE [LARGE SCALE GENOMIC DNA]</scope>
    <source>
        <strain evidence="6 7">DSM 44993</strain>
    </source>
</reference>
<dbReference type="InterPro" id="IPR023187">
    <property type="entry name" value="Tscrpt_reg_MarR-type_CS"/>
</dbReference>
<keyword evidence="1" id="KW-0805">Transcription regulation</keyword>
<proteinExistence type="predicted"/>
<dbReference type="InterPro" id="IPR000835">
    <property type="entry name" value="HTH_MarR-typ"/>
</dbReference>
<evidence type="ECO:0000313" key="6">
    <source>
        <dbReference type="EMBL" id="SEP15098.1"/>
    </source>
</evidence>
<evidence type="ECO:0000256" key="1">
    <source>
        <dbReference type="ARBA" id="ARBA00023015"/>
    </source>
</evidence>
<evidence type="ECO:0000256" key="4">
    <source>
        <dbReference type="SAM" id="MobiDB-lite"/>
    </source>
</evidence>
<dbReference type="STRING" id="394193.SAMN04489732_10474"/>
<dbReference type="InterPro" id="IPR039422">
    <property type="entry name" value="MarR/SlyA-like"/>
</dbReference>
<dbReference type="PRINTS" id="PR00598">
    <property type="entry name" value="HTHMARR"/>
</dbReference>
<evidence type="ECO:0000256" key="2">
    <source>
        <dbReference type="ARBA" id="ARBA00023125"/>
    </source>
</evidence>
<dbReference type="GO" id="GO:0003677">
    <property type="term" value="F:DNA binding"/>
    <property type="evidence" value="ECO:0007669"/>
    <property type="project" value="UniProtKB-KW"/>
</dbReference>
<feature type="region of interest" description="Disordered" evidence="4">
    <location>
        <begin position="18"/>
        <end position="44"/>
    </location>
</feature>
<keyword evidence="7" id="KW-1185">Reference proteome</keyword>
<organism evidence="6 7">
    <name type="scientific">Amycolatopsis saalfeldensis</name>
    <dbReference type="NCBI Taxonomy" id="394193"/>
    <lineage>
        <taxon>Bacteria</taxon>
        <taxon>Bacillati</taxon>
        <taxon>Actinomycetota</taxon>
        <taxon>Actinomycetes</taxon>
        <taxon>Pseudonocardiales</taxon>
        <taxon>Pseudonocardiaceae</taxon>
        <taxon>Amycolatopsis</taxon>
    </lineage>
</organism>
<accession>A0A1H8VJN5</accession>
<evidence type="ECO:0000313" key="7">
    <source>
        <dbReference type="Proteomes" id="UP000198582"/>
    </source>
</evidence>
<dbReference type="AlphaFoldDB" id="A0A1H8VJN5"/>
<sequence length="197" mass="20690">MTPRTLLAKTTVAEAKTRNPALRARSGGARHTGGMPRPPTTAAGADVDAVTDAVLTASRLLVAVSARSITAAGDLVTLPQFRLLVILHSRGPLKHAALAELLGVTPSTASRMVDRLVTAGLVARQDNPASRREIVIELTAEGARVVRLVTNRRRREIAKIVSKMPEHARHGLVEVLSAFAEAGGEPPAGTAAEAIWA</sequence>
<feature type="domain" description="HTH marR-type" evidence="5">
    <location>
        <begin position="47"/>
        <end position="181"/>
    </location>
</feature>
<dbReference type="GO" id="GO:0006950">
    <property type="term" value="P:response to stress"/>
    <property type="evidence" value="ECO:0007669"/>
    <property type="project" value="TreeGrafter"/>
</dbReference>
<dbReference type="Gene3D" id="1.10.10.10">
    <property type="entry name" value="Winged helix-like DNA-binding domain superfamily/Winged helix DNA-binding domain"/>
    <property type="match status" value="1"/>
</dbReference>
<dbReference type="Proteomes" id="UP000198582">
    <property type="component" value="Unassembled WGS sequence"/>
</dbReference>
<dbReference type="InterPro" id="IPR036388">
    <property type="entry name" value="WH-like_DNA-bd_sf"/>
</dbReference>
<dbReference type="Pfam" id="PF01047">
    <property type="entry name" value="MarR"/>
    <property type="match status" value="1"/>
</dbReference>
<dbReference type="PANTHER" id="PTHR33164">
    <property type="entry name" value="TRANSCRIPTIONAL REGULATOR, MARR FAMILY"/>
    <property type="match status" value="1"/>
</dbReference>
<dbReference type="PROSITE" id="PS50995">
    <property type="entry name" value="HTH_MARR_2"/>
    <property type="match status" value="1"/>
</dbReference>
<dbReference type="PROSITE" id="PS01117">
    <property type="entry name" value="HTH_MARR_1"/>
    <property type="match status" value="1"/>
</dbReference>
<gene>
    <name evidence="6" type="ORF">SAMN04489732_10474</name>
</gene>
<dbReference type="InterPro" id="IPR036390">
    <property type="entry name" value="WH_DNA-bd_sf"/>
</dbReference>
<dbReference type="GO" id="GO:0003700">
    <property type="term" value="F:DNA-binding transcription factor activity"/>
    <property type="evidence" value="ECO:0007669"/>
    <property type="project" value="InterPro"/>
</dbReference>
<keyword evidence="3" id="KW-0804">Transcription</keyword>
<dbReference type="PANTHER" id="PTHR33164:SF94">
    <property type="entry name" value="TRANSCRIPTIONAL REGULATORY PROTEIN-RELATED"/>
    <property type="match status" value="1"/>
</dbReference>
<dbReference type="SUPFAM" id="SSF46785">
    <property type="entry name" value="Winged helix' DNA-binding domain"/>
    <property type="match status" value="1"/>
</dbReference>